<keyword evidence="1" id="KW-0963">Cytoplasm</keyword>
<evidence type="ECO:0000256" key="4">
    <source>
        <dbReference type="ARBA" id="ARBA00023306"/>
    </source>
</evidence>
<gene>
    <name evidence="5" type="ORF">LCGC14_0780890</name>
</gene>
<evidence type="ECO:0000256" key="1">
    <source>
        <dbReference type="ARBA" id="ARBA00022490"/>
    </source>
</evidence>
<keyword evidence="4" id="KW-0131">Cell cycle</keyword>
<dbReference type="AlphaFoldDB" id="A0A0F9PZS1"/>
<keyword evidence="2" id="KW-0132">Cell division</keyword>
<accession>A0A0F9PZS1</accession>
<evidence type="ECO:0000256" key="3">
    <source>
        <dbReference type="ARBA" id="ARBA00022829"/>
    </source>
</evidence>
<dbReference type="PANTHER" id="PTHR34298:SF2">
    <property type="entry name" value="SEGREGATION AND CONDENSATION PROTEIN B"/>
    <property type="match status" value="1"/>
</dbReference>
<reference evidence="5" key="1">
    <citation type="journal article" date="2015" name="Nature">
        <title>Complex archaea that bridge the gap between prokaryotes and eukaryotes.</title>
        <authorList>
            <person name="Spang A."/>
            <person name="Saw J.H."/>
            <person name="Jorgensen S.L."/>
            <person name="Zaremba-Niedzwiedzka K."/>
            <person name="Martijn J."/>
            <person name="Lind A.E."/>
            <person name="van Eijk R."/>
            <person name="Schleper C."/>
            <person name="Guy L."/>
            <person name="Ettema T.J."/>
        </authorList>
    </citation>
    <scope>NUCLEOTIDE SEQUENCE</scope>
</reference>
<dbReference type="InterPro" id="IPR005234">
    <property type="entry name" value="ScpB_csome_segregation"/>
</dbReference>
<protein>
    <recommendedName>
        <fullName evidence="6">Segregation and condensation protein B</fullName>
    </recommendedName>
</protein>
<dbReference type="Gene3D" id="1.10.10.10">
    <property type="entry name" value="Winged helix-like DNA-binding domain superfamily/Winged helix DNA-binding domain"/>
    <property type="match status" value="2"/>
</dbReference>
<evidence type="ECO:0000256" key="2">
    <source>
        <dbReference type="ARBA" id="ARBA00022618"/>
    </source>
</evidence>
<organism evidence="5">
    <name type="scientific">marine sediment metagenome</name>
    <dbReference type="NCBI Taxonomy" id="412755"/>
    <lineage>
        <taxon>unclassified sequences</taxon>
        <taxon>metagenomes</taxon>
        <taxon>ecological metagenomes</taxon>
    </lineage>
</organism>
<dbReference type="PANTHER" id="PTHR34298">
    <property type="entry name" value="SEGREGATION AND CONDENSATION PROTEIN B"/>
    <property type="match status" value="1"/>
</dbReference>
<dbReference type="EMBL" id="LAZR01002018">
    <property type="protein sequence ID" value="KKN35704.1"/>
    <property type="molecule type" value="Genomic_DNA"/>
</dbReference>
<keyword evidence="3" id="KW-0159">Chromosome partition</keyword>
<dbReference type="InterPro" id="IPR036390">
    <property type="entry name" value="WH_DNA-bd_sf"/>
</dbReference>
<dbReference type="GO" id="GO:0051301">
    <property type="term" value="P:cell division"/>
    <property type="evidence" value="ECO:0007669"/>
    <property type="project" value="UniProtKB-KW"/>
</dbReference>
<evidence type="ECO:0000313" key="5">
    <source>
        <dbReference type="EMBL" id="KKN35704.1"/>
    </source>
</evidence>
<name>A0A0F9PZS1_9ZZZZ</name>
<dbReference type="GO" id="GO:0051304">
    <property type="term" value="P:chromosome separation"/>
    <property type="evidence" value="ECO:0007669"/>
    <property type="project" value="InterPro"/>
</dbReference>
<evidence type="ECO:0008006" key="6">
    <source>
        <dbReference type="Google" id="ProtNLM"/>
    </source>
</evidence>
<dbReference type="InterPro" id="IPR036388">
    <property type="entry name" value="WH-like_DNA-bd_sf"/>
</dbReference>
<sequence>MAKETSVLDTELEYLPPELRWREWIGRIEAVIFASASPVPRGDLARVVGQGASVDLLIEDIQADLDDRPYELVAVADGWLMRTRARFADAIRAAADVGDQHLDLDEFEVAVLASIAYHQPLTRDGLKDIFGKDISRDLIGRLRAQELIATGPRSPRAGAPYTYVTTQKFLMAFGMESLRDLPDRGELEDAGMAS</sequence>
<proteinExistence type="predicted"/>
<dbReference type="PIRSF" id="PIRSF019345">
    <property type="entry name" value="ScpB"/>
    <property type="match status" value="1"/>
</dbReference>
<dbReference type="SUPFAM" id="SSF46785">
    <property type="entry name" value="Winged helix' DNA-binding domain"/>
    <property type="match status" value="2"/>
</dbReference>
<dbReference type="Pfam" id="PF04079">
    <property type="entry name" value="SMC_ScpB"/>
    <property type="match status" value="1"/>
</dbReference>
<comment type="caution">
    <text evidence="5">The sequence shown here is derived from an EMBL/GenBank/DDBJ whole genome shotgun (WGS) entry which is preliminary data.</text>
</comment>